<accession>A0A645ALF9</accession>
<keyword evidence="1" id="KW-1133">Transmembrane helix</keyword>
<protein>
    <submittedName>
        <fullName evidence="2">Uncharacterized protein</fullName>
    </submittedName>
</protein>
<feature type="transmembrane region" description="Helical" evidence="1">
    <location>
        <begin position="50"/>
        <end position="70"/>
    </location>
</feature>
<proteinExistence type="predicted"/>
<evidence type="ECO:0000313" key="2">
    <source>
        <dbReference type="EMBL" id="MPM53151.1"/>
    </source>
</evidence>
<gene>
    <name evidence="2" type="ORF">SDC9_99916</name>
</gene>
<evidence type="ECO:0000256" key="1">
    <source>
        <dbReference type="SAM" id="Phobius"/>
    </source>
</evidence>
<dbReference type="EMBL" id="VSSQ01014198">
    <property type="protein sequence ID" value="MPM53151.1"/>
    <property type="molecule type" value="Genomic_DNA"/>
</dbReference>
<comment type="caution">
    <text evidence="2">The sequence shown here is derived from an EMBL/GenBank/DDBJ whole genome shotgun (WGS) entry which is preliminary data.</text>
</comment>
<sequence>MPCMVHLTAQRFGAERAADVQGIQFCISYLGGSVLSAALGVLYSGMSLEAFGPAMLVLLLGMVFLFRQLAEKKLAAK</sequence>
<keyword evidence="1" id="KW-0472">Membrane</keyword>
<dbReference type="AlphaFoldDB" id="A0A645ALF9"/>
<organism evidence="2">
    <name type="scientific">bioreactor metagenome</name>
    <dbReference type="NCBI Taxonomy" id="1076179"/>
    <lineage>
        <taxon>unclassified sequences</taxon>
        <taxon>metagenomes</taxon>
        <taxon>ecological metagenomes</taxon>
    </lineage>
</organism>
<keyword evidence="1" id="KW-0812">Transmembrane</keyword>
<feature type="transmembrane region" description="Helical" evidence="1">
    <location>
        <begin position="21"/>
        <end position="44"/>
    </location>
</feature>
<dbReference type="InterPro" id="IPR036259">
    <property type="entry name" value="MFS_trans_sf"/>
</dbReference>
<name>A0A645ALF9_9ZZZZ</name>
<reference evidence="2" key="1">
    <citation type="submission" date="2019-08" db="EMBL/GenBank/DDBJ databases">
        <authorList>
            <person name="Kucharzyk K."/>
            <person name="Murdoch R.W."/>
            <person name="Higgins S."/>
            <person name="Loffler F."/>
        </authorList>
    </citation>
    <scope>NUCLEOTIDE SEQUENCE</scope>
</reference>
<dbReference type="SUPFAM" id="SSF103473">
    <property type="entry name" value="MFS general substrate transporter"/>
    <property type="match status" value="1"/>
</dbReference>